<comment type="caution">
    <text evidence="8">The sequence shown here is derived from an EMBL/GenBank/DDBJ whole genome shotgun (WGS) entry which is preliminary data.</text>
</comment>
<sequence length="493" mass="53594">MEAAFGRTAPNIPRVEKGAPLPHRVVALGDGAQVLVTNDAGEFMALDRADFATFAAGRLTPDSPAYDDLVARHLLLAGRPEVALRLLATKVRTKKAFVQQGPALHILVPTLRCHQSCLYCQVSRRPIGADSFDMSPETALHAVERILESDAAALTVEFQGGEPLLGFDIIKLVVETIRRRAPDRRVTFSITSTLHHLTDDIAAFLAEHSFQVSASIDGPEDIHNANRPLPGADAHRRTMEGVALARRVIGAANVAAITTVTRRGLHHPEGIVDALIGAGFPSVFLRPLSPYGFALRSARRTGYDMDAFQAFYRRALDRILWWNRQGVEAEEAYAAILLTHILTPFHSGYVDLRSPAGAGLGVLAYDYDGGVYASDEGRMLAAAGDPAFRMGTVRDPLPVLMASDAMRLIATGGVAEDLPGCRDCAFLPYCGSDPVHHYATQGHVRADRQPSDFCRRHTGLFHLLFGLLLDGPLEKQALLTRWGTQRLRPEAAA</sequence>
<evidence type="ECO:0000256" key="6">
    <source>
        <dbReference type="ARBA" id="ARBA00023601"/>
    </source>
</evidence>
<evidence type="ECO:0000313" key="8">
    <source>
        <dbReference type="EMBL" id="MBW6397018.1"/>
    </source>
</evidence>
<gene>
    <name evidence="8" type="primary">hxsB</name>
    <name evidence="8" type="ORF">KPL78_04120</name>
</gene>
<organism evidence="8 9">
    <name type="scientific">Roseomonas alba</name>
    <dbReference type="NCBI Taxonomy" id="2846776"/>
    <lineage>
        <taxon>Bacteria</taxon>
        <taxon>Pseudomonadati</taxon>
        <taxon>Pseudomonadota</taxon>
        <taxon>Alphaproteobacteria</taxon>
        <taxon>Acetobacterales</taxon>
        <taxon>Roseomonadaceae</taxon>
        <taxon>Roseomonas</taxon>
    </lineage>
</organism>
<dbReference type="InterPro" id="IPR023867">
    <property type="entry name" value="Sulphatase_maturase_rSAM"/>
</dbReference>
<dbReference type="Proteomes" id="UP001196565">
    <property type="component" value="Unassembled WGS sequence"/>
</dbReference>
<dbReference type="SFLD" id="SFLDG01067">
    <property type="entry name" value="SPASM/twitch_domain_containing"/>
    <property type="match status" value="1"/>
</dbReference>
<evidence type="ECO:0000256" key="2">
    <source>
        <dbReference type="ARBA" id="ARBA00022691"/>
    </source>
</evidence>
<evidence type="ECO:0000313" key="9">
    <source>
        <dbReference type="Proteomes" id="UP001196565"/>
    </source>
</evidence>
<comment type="similarity">
    <text evidence="6">Belongs to the radical SAM superfamily. Anaerobic sulfatase-maturating enzyme family.</text>
</comment>
<accession>A0ABS7A3Z7</accession>
<dbReference type="SUPFAM" id="SSF102114">
    <property type="entry name" value="Radical SAM enzymes"/>
    <property type="match status" value="1"/>
</dbReference>
<dbReference type="SFLD" id="SFLDS00029">
    <property type="entry name" value="Radical_SAM"/>
    <property type="match status" value="1"/>
</dbReference>
<dbReference type="InterPro" id="IPR024023">
    <property type="entry name" value="rSAM_paired_HxsB"/>
</dbReference>
<dbReference type="PROSITE" id="PS51918">
    <property type="entry name" value="RADICAL_SAM"/>
    <property type="match status" value="1"/>
</dbReference>
<dbReference type="EMBL" id="JAHYBZ010000001">
    <property type="protein sequence ID" value="MBW6397018.1"/>
    <property type="molecule type" value="Genomic_DNA"/>
</dbReference>
<dbReference type="InterPro" id="IPR058240">
    <property type="entry name" value="rSAM_sf"/>
</dbReference>
<feature type="domain" description="Radical SAM core" evidence="7">
    <location>
        <begin position="99"/>
        <end position="325"/>
    </location>
</feature>
<dbReference type="NCBIfam" id="TIGR03978">
    <property type="entry name" value="rSAM_paired_1"/>
    <property type="match status" value="1"/>
</dbReference>
<dbReference type="RefSeq" id="WP_219761603.1">
    <property type="nucleotide sequence ID" value="NZ_JAHYBZ010000001.1"/>
</dbReference>
<evidence type="ECO:0000256" key="1">
    <source>
        <dbReference type="ARBA" id="ARBA00001966"/>
    </source>
</evidence>
<reference evidence="8 9" key="1">
    <citation type="submission" date="2021-07" db="EMBL/GenBank/DDBJ databases">
        <authorList>
            <person name="So Y."/>
        </authorList>
    </citation>
    <scope>NUCLEOTIDE SEQUENCE [LARGE SCALE GENOMIC DNA]</scope>
    <source>
        <strain evidence="8 9">HJA6</strain>
    </source>
</reference>
<dbReference type="Pfam" id="PF04055">
    <property type="entry name" value="Radical_SAM"/>
    <property type="match status" value="1"/>
</dbReference>
<dbReference type="CDD" id="cd01335">
    <property type="entry name" value="Radical_SAM"/>
    <property type="match status" value="1"/>
</dbReference>
<evidence type="ECO:0000259" key="7">
    <source>
        <dbReference type="PROSITE" id="PS51918"/>
    </source>
</evidence>
<evidence type="ECO:0000256" key="4">
    <source>
        <dbReference type="ARBA" id="ARBA00023004"/>
    </source>
</evidence>
<dbReference type="PANTHER" id="PTHR43273">
    <property type="entry name" value="ANAEROBIC SULFATASE-MATURATING ENZYME HOMOLOG ASLB-RELATED"/>
    <property type="match status" value="1"/>
</dbReference>
<evidence type="ECO:0000256" key="5">
    <source>
        <dbReference type="ARBA" id="ARBA00023014"/>
    </source>
</evidence>
<evidence type="ECO:0000256" key="3">
    <source>
        <dbReference type="ARBA" id="ARBA00022723"/>
    </source>
</evidence>
<name>A0ABS7A3Z7_9PROT</name>
<dbReference type="SFLD" id="SFLDG01386">
    <property type="entry name" value="main_SPASM_domain-containing"/>
    <property type="match status" value="1"/>
</dbReference>
<proteinExistence type="inferred from homology"/>
<keyword evidence="9" id="KW-1185">Reference proteome</keyword>
<keyword evidence="3" id="KW-0479">Metal-binding</keyword>
<keyword evidence="4" id="KW-0408">Iron</keyword>
<dbReference type="InterPro" id="IPR007197">
    <property type="entry name" value="rSAM"/>
</dbReference>
<dbReference type="InterPro" id="IPR013785">
    <property type="entry name" value="Aldolase_TIM"/>
</dbReference>
<dbReference type="Gene3D" id="3.20.20.70">
    <property type="entry name" value="Aldolase class I"/>
    <property type="match status" value="1"/>
</dbReference>
<keyword evidence="2" id="KW-0949">S-adenosyl-L-methionine</keyword>
<protein>
    <submittedName>
        <fullName evidence="8">His-Xaa-Ser system radical SAM maturase HxsB</fullName>
    </submittedName>
</protein>
<comment type="cofactor">
    <cofactor evidence="1">
        <name>[4Fe-4S] cluster</name>
        <dbReference type="ChEBI" id="CHEBI:49883"/>
    </cofactor>
</comment>
<keyword evidence="5" id="KW-0411">Iron-sulfur</keyword>
<dbReference type="PANTHER" id="PTHR43273:SF3">
    <property type="entry name" value="ANAEROBIC SULFATASE-MATURATING ENZYME HOMOLOG ASLB-RELATED"/>
    <property type="match status" value="1"/>
</dbReference>
<dbReference type="SFLD" id="SFLDG01384">
    <property type="entry name" value="thioether_bond_formation_requi"/>
    <property type="match status" value="1"/>
</dbReference>